<proteinExistence type="predicted"/>
<dbReference type="Proteomes" id="UP000678679">
    <property type="component" value="Chromosome 2"/>
</dbReference>
<accession>A0AAX1NF91</accession>
<dbReference type="PROSITE" id="PS50042">
    <property type="entry name" value="CNMP_BINDING_3"/>
    <property type="match status" value="1"/>
</dbReference>
<dbReference type="CDD" id="cd00038">
    <property type="entry name" value="CAP_ED"/>
    <property type="match status" value="1"/>
</dbReference>
<name>A0AAX1NF91_9BACT</name>
<organism evidence="2 3">
    <name type="scientific">Flammeovirga yaeyamensis</name>
    <dbReference type="NCBI Taxonomy" id="367791"/>
    <lineage>
        <taxon>Bacteria</taxon>
        <taxon>Pseudomonadati</taxon>
        <taxon>Bacteroidota</taxon>
        <taxon>Cytophagia</taxon>
        <taxon>Cytophagales</taxon>
        <taxon>Flammeovirgaceae</taxon>
        <taxon>Flammeovirga</taxon>
    </lineage>
</organism>
<dbReference type="SUPFAM" id="SSF51206">
    <property type="entry name" value="cAMP-binding domain-like"/>
    <property type="match status" value="1"/>
</dbReference>
<evidence type="ECO:0000259" key="1">
    <source>
        <dbReference type="PROSITE" id="PS50042"/>
    </source>
</evidence>
<dbReference type="InterPro" id="IPR000595">
    <property type="entry name" value="cNMP-bd_dom"/>
</dbReference>
<evidence type="ECO:0000313" key="3">
    <source>
        <dbReference type="Proteomes" id="UP000678679"/>
    </source>
</evidence>
<keyword evidence="3" id="KW-1185">Reference proteome</keyword>
<dbReference type="InterPro" id="IPR014710">
    <property type="entry name" value="RmlC-like_jellyroll"/>
</dbReference>
<reference evidence="2 3" key="1">
    <citation type="submission" date="2021-05" db="EMBL/GenBank/DDBJ databases">
        <title>Comparative genomic studies on the polysaccharide-degrading batcterial strains of the Flammeovirga genus.</title>
        <authorList>
            <person name="Zewei F."/>
            <person name="Zheng Z."/>
            <person name="Yu L."/>
            <person name="Ruyue G."/>
            <person name="Yanhong M."/>
            <person name="Yuanyuan C."/>
            <person name="Jingyan G."/>
            <person name="Wenjun H."/>
        </authorList>
    </citation>
    <scope>NUCLEOTIDE SEQUENCE [LARGE SCALE GENOMIC DNA]</scope>
    <source>
        <strain evidence="2 3">NBRC:100898</strain>
    </source>
</reference>
<protein>
    <submittedName>
        <fullName evidence="2">Cyclic nucleotide-binding domain-containing protein</fullName>
    </submittedName>
</protein>
<dbReference type="Pfam" id="PF00027">
    <property type="entry name" value="cNMP_binding"/>
    <property type="match status" value="1"/>
</dbReference>
<dbReference type="InterPro" id="IPR018490">
    <property type="entry name" value="cNMP-bd_dom_sf"/>
</dbReference>
<gene>
    <name evidence="2" type="ORF">KMW28_24045</name>
</gene>
<dbReference type="EMBL" id="CP076133">
    <property type="protein sequence ID" value="QWG05495.1"/>
    <property type="molecule type" value="Genomic_DNA"/>
</dbReference>
<feature type="domain" description="Cyclic nucleotide-binding" evidence="1">
    <location>
        <begin position="14"/>
        <end position="113"/>
    </location>
</feature>
<dbReference type="KEGG" id="fya:KMW28_24045"/>
<dbReference type="AlphaFoldDB" id="A0AAX1NF91"/>
<sequence>MHSIKETFTSRYALSEENFEILRSHMSLIEKQKGELILKEGQVDHSVYFIEKGAVRSYYFNKEGKDVSVWFGFEGDIAVSLGNFIHAHPSLENIELLENTTLLKISNSTLLELYTTHIDLANFGRRLAEQALLEMEQQIFLTQTSDAKTRYHSLIDKFPGILQRVKLGHIASYLGITQVTLSRIRAEK</sequence>
<dbReference type="Gene3D" id="2.60.120.10">
    <property type="entry name" value="Jelly Rolls"/>
    <property type="match status" value="1"/>
</dbReference>
<evidence type="ECO:0000313" key="2">
    <source>
        <dbReference type="EMBL" id="QWG05495.1"/>
    </source>
</evidence>
<dbReference type="RefSeq" id="WP_169661854.1">
    <property type="nucleotide sequence ID" value="NZ_CP076133.1"/>
</dbReference>